<dbReference type="InterPro" id="IPR013728">
    <property type="entry name" value="BT_3987-like_N"/>
</dbReference>
<dbReference type="Pfam" id="PF14517">
    <property type="entry name" value="Tachylectin"/>
    <property type="match status" value="1"/>
</dbReference>
<dbReference type="Proteomes" id="UP001549749">
    <property type="component" value="Unassembled WGS sequence"/>
</dbReference>
<name>A0ABV2T4M8_9BACT</name>
<reference evidence="3 4" key="1">
    <citation type="submission" date="2024-06" db="EMBL/GenBank/DDBJ databases">
        <title>Chitinophaga defluvii sp. nov., isolated from municipal sewage.</title>
        <authorList>
            <person name="Zhang L."/>
        </authorList>
    </citation>
    <scope>NUCLEOTIDE SEQUENCE [LARGE SCALE GENOMIC DNA]</scope>
    <source>
        <strain evidence="3 4">H8</strain>
    </source>
</reference>
<feature type="domain" description="Tachylectin 2" evidence="2">
    <location>
        <begin position="214"/>
        <end position="394"/>
    </location>
</feature>
<dbReference type="EMBL" id="JBEXAC010000001">
    <property type="protein sequence ID" value="MET6997585.1"/>
    <property type="molecule type" value="Genomic_DNA"/>
</dbReference>
<protein>
    <submittedName>
        <fullName evidence="3">DUF1735 domain-containing protein</fullName>
    </submittedName>
</protein>
<comment type="caution">
    <text evidence="3">The sequence shown here is derived from an EMBL/GenBank/DDBJ whole genome shotgun (WGS) entry which is preliminary data.</text>
</comment>
<evidence type="ECO:0000313" key="3">
    <source>
        <dbReference type="EMBL" id="MET6997585.1"/>
    </source>
</evidence>
<feature type="domain" description="BT-3987-like N-terminal" evidence="1">
    <location>
        <begin position="34"/>
        <end position="151"/>
    </location>
</feature>
<dbReference type="Gene3D" id="2.60.40.1740">
    <property type="entry name" value="hypothetical protein (bacova_03559)"/>
    <property type="match status" value="1"/>
</dbReference>
<sequence>MNKLILAALTATMLIACNKDVPVKSDFPGADNYAKVYMPQATRNPVENRVSITDQPDTITYSAFLGGISPASVDVSVSFSVLPAAVDAYNLAHGTDYTMMPEGSYALEQSAAVIGAGQHSTGALNLIIKSKGFIEPFKTYMLAVTMQDAGGKTNVNEALKTTYFLVTGSYAPGEVPREKAASFGAAGGSFLIGFNDKLIRRDPANGNLLLYKPDAAGVYNTTPATIGAGWDAFNLAFYYGGNRLIARNKDGGQDIVQFGIDPNGNLGQGVTVGFGWSIFSKIIPYKGLLLGIDAAGNMTKYPLKEDGSFDYGNISGIGAGWNTFVNIFPYGDALIAIEANGNMWQYPLTENGVFGSRVQVGSGWDMYVNVIPSGTDLLGQDAQGELWRYKFNPNGLWPLK</sequence>
<keyword evidence="4" id="KW-1185">Reference proteome</keyword>
<organism evidence="3 4">
    <name type="scientific">Chitinophaga defluvii</name>
    <dbReference type="NCBI Taxonomy" id="3163343"/>
    <lineage>
        <taxon>Bacteria</taxon>
        <taxon>Pseudomonadati</taxon>
        <taxon>Bacteroidota</taxon>
        <taxon>Chitinophagia</taxon>
        <taxon>Chitinophagales</taxon>
        <taxon>Chitinophagaceae</taxon>
        <taxon>Chitinophaga</taxon>
    </lineage>
</organism>
<dbReference type="RefSeq" id="WP_354660220.1">
    <property type="nucleotide sequence ID" value="NZ_JBEXAC010000001.1"/>
</dbReference>
<evidence type="ECO:0000313" key="4">
    <source>
        <dbReference type="Proteomes" id="UP001549749"/>
    </source>
</evidence>
<proteinExistence type="predicted"/>
<dbReference type="PROSITE" id="PS51257">
    <property type="entry name" value="PROKAR_LIPOPROTEIN"/>
    <property type="match status" value="1"/>
</dbReference>
<accession>A0ABV2T4M8</accession>
<dbReference type="InterPro" id="IPR023294">
    <property type="entry name" value="Tachylectin2"/>
</dbReference>
<dbReference type="Pfam" id="PF08522">
    <property type="entry name" value="BT_3987-like_N"/>
    <property type="match status" value="1"/>
</dbReference>
<evidence type="ECO:0000259" key="1">
    <source>
        <dbReference type="Pfam" id="PF08522"/>
    </source>
</evidence>
<gene>
    <name evidence="3" type="ORF">ABR189_09410</name>
</gene>
<dbReference type="Gene3D" id="2.115.10.10">
    <property type="entry name" value="Tachylectin 2"/>
    <property type="match status" value="1"/>
</dbReference>
<evidence type="ECO:0000259" key="2">
    <source>
        <dbReference type="Pfam" id="PF14517"/>
    </source>
</evidence>